<organism evidence="1 2">
    <name type="scientific">Neoroseomonas eburnea</name>
    <dbReference type="NCBI Taxonomy" id="1346889"/>
    <lineage>
        <taxon>Bacteria</taxon>
        <taxon>Pseudomonadati</taxon>
        <taxon>Pseudomonadota</taxon>
        <taxon>Alphaproteobacteria</taxon>
        <taxon>Acetobacterales</taxon>
        <taxon>Acetobacteraceae</taxon>
        <taxon>Neoroseomonas</taxon>
    </lineage>
</organism>
<reference evidence="1" key="2">
    <citation type="journal article" date="2021" name="Syst. Appl. Microbiol.">
        <title>Roseomonas hellenica sp. nov., isolated from roots of wild-growing Alkanna tinctoria.</title>
        <authorList>
            <person name="Rat A."/>
            <person name="Naranjo H.D."/>
            <person name="Lebbe L."/>
            <person name="Cnockaert M."/>
            <person name="Krigas N."/>
            <person name="Grigoriadou K."/>
            <person name="Maloupa E."/>
            <person name="Willems A."/>
        </authorList>
    </citation>
    <scope>NUCLEOTIDE SEQUENCE</scope>
    <source>
        <strain evidence="1">LMG 31228</strain>
    </source>
</reference>
<dbReference type="Pfam" id="PF16233">
    <property type="entry name" value="DUF4893"/>
    <property type="match status" value="1"/>
</dbReference>
<name>A0A9X9XH10_9PROT</name>
<proteinExistence type="predicted"/>
<accession>A0A9X9XH10</accession>
<sequence length="218" mass="23226">MRAWIAGGLTMMTLASPDSMAQGRRLGPGQEPAAVVAVVPGADWRSQAEARDRRRMAGLDRAWAAALESARRGGHQAEIAAEGMLLDPLAALDGAHPSGGVYRCRSLHVGAADGPAPAFVAQGAFRCRVWASFGVTYFEKIDGPRRMAGVIFHDGPVRSVLVGTEALGPETGFPTYGWDGERDRVAAVERIGPDRWRAVFPQPSNGAILEVMELVGPR</sequence>
<dbReference type="AlphaFoldDB" id="A0A9X9XH10"/>
<protein>
    <submittedName>
        <fullName evidence="1">DUF4893 domain-containing protein</fullName>
    </submittedName>
</protein>
<dbReference type="RefSeq" id="WP_211848535.1">
    <property type="nucleotide sequence ID" value="NZ_JAAEDL010000025.1"/>
</dbReference>
<reference evidence="1" key="1">
    <citation type="submission" date="2020-01" db="EMBL/GenBank/DDBJ databases">
        <authorList>
            <person name="Rat A."/>
        </authorList>
    </citation>
    <scope>NUCLEOTIDE SEQUENCE</scope>
    <source>
        <strain evidence="1">LMG 31228</strain>
    </source>
</reference>
<keyword evidence="2" id="KW-1185">Reference proteome</keyword>
<evidence type="ECO:0000313" key="2">
    <source>
        <dbReference type="Proteomes" id="UP001138709"/>
    </source>
</evidence>
<dbReference type="EMBL" id="JAAEDL010000025">
    <property type="protein sequence ID" value="MBR0682996.1"/>
    <property type="molecule type" value="Genomic_DNA"/>
</dbReference>
<gene>
    <name evidence="1" type="ORF">GXW74_21065</name>
</gene>
<comment type="caution">
    <text evidence="1">The sequence shown here is derived from an EMBL/GenBank/DDBJ whole genome shotgun (WGS) entry which is preliminary data.</text>
</comment>
<dbReference type="Proteomes" id="UP001138709">
    <property type="component" value="Unassembled WGS sequence"/>
</dbReference>
<dbReference type="InterPro" id="IPR032609">
    <property type="entry name" value="DUF4893"/>
</dbReference>
<evidence type="ECO:0000313" key="1">
    <source>
        <dbReference type="EMBL" id="MBR0682996.1"/>
    </source>
</evidence>